<evidence type="ECO:0000256" key="1">
    <source>
        <dbReference type="SAM" id="MobiDB-lite"/>
    </source>
</evidence>
<gene>
    <name evidence="2" type="ORF">STAS_28543</name>
</gene>
<dbReference type="EMBL" id="BKCP01009582">
    <property type="protein sequence ID" value="GER51182.1"/>
    <property type="molecule type" value="Genomic_DNA"/>
</dbReference>
<feature type="compositionally biased region" description="Polar residues" evidence="1">
    <location>
        <begin position="7"/>
        <end position="17"/>
    </location>
</feature>
<sequence>MGEEAASVQNYRSTLRTRSAAGEDGDGEVAAAPHTSYLKVVRFFNLQMVLWISSRNHPPDPRPPSSRCCGRTSRHTVTTADIWWETAEVGNGSFVVNCRRVYGGGSRVD</sequence>
<organism evidence="2 3">
    <name type="scientific">Striga asiatica</name>
    <name type="common">Asiatic witchweed</name>
    <name type="synonym">Buchnera asiatica</name>
    <dbReference type="NCBI Taxonomy" id="4170"/>
    <lineage>
        <taxon>Eukaryota</taxon>
        <taxon>Viridiplantae</taxon>
        <taxon>Streptophyta</taxon>
        <taxon>Embryophyta</taxon>
        <taxon>Tracheophyta</taxon>
        <taxon>Spermatophyta</taxon>
        <taxon>Magnoliopsida</taxon>
        <taxon>eudicotyledons</taxon>
        <taxon>Gunneridae</taxon>
        <taxon>Pentapetalae</taxon>
        <taxon>asterids</taxon>
        <taxon>lamiids</taxon>
        <taxon>Lamiales</taxon>
        <taxon>Orobanchaceae</taxon>
        <taxon>Buchnereae</taxon>
        <taxon>Striga</taxon>
    </lineage>
</organism>
<dbReference type="AlphaFoldDB" id="A0A5A7R1I4"/>
<name>A0A5A7R1I4_STRAF</name>
<reference evidence="3" key="1">
    <citation type="journal article" date="2019" name="Curr. Biol.">
        <title>Genome Sequence of Striga asiatica Provides Insight into the Evolution of Plant Parasitism.</title>
        <authorList>
            <person name="Yoshida S."/>
            <person name="Kim S."/>
            <person name="Wafula E.K."/>
            <person name="Tanskanen J."/>
            <person name="Kim Y.M."/>
            <person name="Honaas L."/>
            <person name="Yang Z."/>
            <person name="Spallek T."/>
            <person name="Conn C.E."/>
            <person name="Ichihashi Y."/>
            <person name="Cheong K."/>
            <person name="Cui S."/>
            <person name="Der J.P."/>
            <person name="Gundlach H."/>
            <person name="Jiao Y."/>
            <person name="Hori C."/>
            <person name="Ishida J.K."/>
            <person name="Kasahara H."/>
            <person name="Kiba T."/>
            <person name="Kim M.S."/>
            <person name="Koo N."/>
            <person name="Laohavisit A."/>
            <person name="Lee Y.H."/>
            <person name="Lumba S."/>
            <person name="McCourt P."/>
            <person name="Mortimer J.C."/>
            <person name="Mutuku J.M."/>
            <person name="Nomura T."/>
            <person name="Sasaki-Sekimoto Y."/>
            <person name="Seto Y."/>
            <person name="Wang Y."/>
            <person name="Wakatake T."/>
            <person name="Sakakibara H."/>
            <person name="Demura T."/>
            <person name="Yamaguchi S."/>
            <person name="Yoneyama K."/>
            <person name="Manabe R.I."/>
            <person name="Nelson D.C."/>
            <person name="Schulman A.H."/>
            <person name="Timko M.P."/>
            <person name="dePamphilis C.W."/>
            <person name="Choi D."/>
            <person name="Shirasu K."/>
        </authorList>
    </citation>
    <scope>NUCLEOTIDE SEQUENCE [LARGE SCALE GENOMIC DNA]</scope>
    <source>
        <strain evidence="3">cv. UVA1</strain>
    </source>
</reference>
<evidence type="ECO:0000313" key="2">
    <source>
        <dbReference type="EMBL" id="GER51182.1"/>
    </source>
</evidence>
<accession>A0A5A7R1I4</accession>
<dbReference type="Proteomes" id="UP000325081">
    <property type="component" value="Unassembled WGS sequence"/>
</dbReference>
<protein>
    <submittedName>
        <fullName evidence="2">Nodulin MtN21 /EamA-like transporter family protein</fullName>
    </submittedName>
</protein>
<evidence type="ECO:0000313" key="3">
    <source>
        <dbReference type="Proteomes" id="UP000325081"/>
    </source>
</evidence>
<keyword evidence="3" id="KW-1185">Reference proteome</keyword>
<proteinExistence type="predicted"/>
<comment type="caution">
    <text evidence="2">The sequence shown here is derived from an EMBL/GenBank/DDBJ whole genome shotgun (WGS) entry which is preliminary data.</text>
</comment>
<feature type="region of interest" description="Disordered" evidence="1">
    <location>
        <begin position="1"/>
        <end position="28"/>
    </location>
</feature>